<evidence type="ECO:0000313" key="3">
    <source>
        <dbReference type="Proteomes" id="UP001501231"/>
    </source>
</evidence>
<dbReference type="Proteomes" id="UP001501231">
    <property type="component" value="Unassembled WGS sequence"/>
</dbReference>
<comment type="caution">
    <text evidence="2">The sequence shown here is derived from an EMBL/GenBank/DDBJ whole genome shotgun (WGS) entry which is preliminary data.</text>
</comment>
<organism evidence="2 3">
    <name type="scientific">Actinomadura vinacea</name>
    <dbReference type="NCBI Taxonomy" id="115336"/>
    <lineage>
        <taxon>Bacteria</taxon>
        <taxon>Bacillati</taxon>
        <taxon>Actinomycetota</taxon>
        <taxon>Actinomycetes</taxon>
        <taxon>Streptosporangiales</taxon>
        <taxon>Thermomonosporaceae</taxon>
        <taxon>Actinomadura</taxon>
    </lineage>
</organism>
<keyword evidence="3" id="KW-1185">Reference proteome</keyword>
<gene>
    <name evidence="2" type="ORF">GCM10010191_00150</name>
</gene>
<reference evidence="2 3" key="1">
    <citation type="journal article" date="2019" name="Int. J. Syst. Evol. Microbiol.">
        <title>The Global Catalogue of Microorganisms (GCM) 10K type strain sequencing project: providing services to taxonomists for standard genome sequencing and annotation.</title>
        <authorList>
            <consortium name="The Broad Institute Genomics Platform"/>
            <consortium name="The Broad Institute Genome Sequencing Center for Infectious Disease"/>
            <person name="Wu L."/>
            <person name="Ma J."/>
        </authorList>
    </citation>
    <scope>NUCLEOTIDE SEQUENCE [LARGE SCALE GENOMIC DNA]</scope>
    <source>
        <strain evidence="2 3">JCM 3325</strain>
    </source>
</reference>
<sequence>MNQAATLEDAPMGKATQGSGREAFGSRAAGEGSVPVTRSKKKAQASGVIPNTGP</sequence>
<name>A0ABN3I8F8_9ACTN</name>
<accession>A0ABN3I8F8</accession>
<evidence type="ECO:0000256" key="1">
    <source>
        <dbReference type="SAM" id="MobiDB-lite"/>
    </source>
</evidence>
<feature type="region of interest" description="Disordered" evidence="1">
    <location>
        <begin position="1"/>
        <end position="54"/>
    </location>
</feature>
<protein>
    <submittedName>
        <fullName evidence="2">Uncharacterized protein</fullName>
    </submittedName>
</protein>
<evidence type="ECO:0000313" key="2">
    <source>
        <dbReference type="EMBL" id="GAA2397510.1"/>
    </source>
</evidence>
<proteinExistence type="predicted"/>
<dbReference type="EMBL" id="BAAARW010000001">
    <property type="protein sequence ID" value="GAA2397510.1"/>
    <property type="molecule type" value="Genomic_DNA"/>
</dbReference>